<protein>
    <recommendedName>
        <fullName evidence="5 18">NADH-ubiquinone oxidoreductase chain 2</fullName>
        <ecNumber evidence="4 18">7.1.1.2</ecNumber>
    </recommendedName>
</protein>
<evidence type="ECO:0000256" key="2">
    <source>
        <dbReference type="ARBA" id="ARBA00004448"/>
    </source>
</evidence>
<gene>
    <name evidence="20" type="primary">nad2</name>
</gene>
<evidence type="ECO:0000313" key="20">
    <source>
        <dbReference type="EMBL" id="AGC22283.1"/>
    </source>
</evidence>
<sequence>MKKSPSLLLFTSILMMSTMISLTANTWLGVWMGMEINLMSFIPMISCQSTPNMKMSSIKYFIVQAVASVTLIMSFTLLSMNMYYTNNMIICMIMTASIMMKMGAAPLHFWFPEVMDQMNWTNCMILMTWQKIAPMVAIYYLQPNNLMMSIFIITSAIVGAIMGMNQISLKLIMAYSSINHIGWLLASIYYNMITFMWYILIYITLTIMICLMLKSGNINSINEMFMNMNQDKINKLNMTITMLSLGGMPPLIGFLPKWILIQEMMIKSSFLIVTVLIISSTISLYYYMKMFLSAGLMSMKENKWNLNDIKKSKIQTIMMYINMMSTLGLTISPIIIF</sequence>
<dbReference type="Pfam" id="PF00361">
    <property type="entry name" value="Proton_antipo_M"/>
    <property type="match status" value="1"/>
</dbReference>
<dbReference type="InterPro" id="IPR050175">
    <property type="entry name" value="Complex_I_Subunit_2"/>
</dbReference>
<keyword evidence="6" id="KW-0813">Transport</keyword>
<keyword evidence="13 18" id="KW-0520">NAD</keyword>
<feature type="transmembrane region" description="Helical" evidence="18">
    <location>
        <begin position="268"/>
        <end position="288"/>
    </location>
</feature>
<comment type="subcellular location">
    <subcellularLocation>
        <location evidence="2 18">Mitochondrion inner membrane</location>
        <topology evidence="2 18">Multi-pass membrane protein</topology>
    </subcellularLocation>
</comment>
<comment type="similarity">
    <text evidence="3 18">Belongs to the complex I subunit 2 family.</text>
</comment>
<accession>M4JDS8</accession>
<dbReference type="GO" id="GO:0005743">
    <property type="term" value="C:mitochondrial inner membrane"/>
    <property type="evidence" value="ECO:0007669"/>
    <property type="project" value="UniProtKB-SubCell"/>
</dbReference>
<evidence type="ECO:0000256" key="1">
    <source>
        <dbReference type="ARBA" id="ARBA00003257"/>
    </source>
</evidence>
<evidence type="ECO:0000256" key="11">
    <source>
        <dbReference type="ARBA" id="ARBA00022982"/>
    </source>
</evidence>
<evidence type="ECO:0000256" key="15">
    <source>
        <dbReference type="ARBA" id="ARBA00023128"/>
    </source>
</evidence>
<evidence type="ECO:0000256" key="17">
    <source>
        <dbReference type="ARBA" id="ARBA00049551"/>
    </source>
</evidence>
<dbReference type="PANTHER" id="PTHR46552">
    <property type="entry name" value="NADH-UBIQUINONE OXIDOREDUCTASE CHAIN 2"/>
    <property type="match status" value="1"/>
</dbReference>
<organism evidence="20">
    <name type="scientific">Trachytettix bufo</name>
    <dbReference type="NCBI Taxonomy" id="1260748"/>
    <lineage>
        <taxon>Eukaryota</taxon>
        <taxon>Metazoa</taxon>
        <taxon>Ecdysozoa</taxon>
        <taxon>Arthropoda</taxon>
        <taxon>Hexapoda</taxon>
        <taxon>Insecta</taxon>
        <taxon>Pterygota</taxon>
        <taxon>Neoptera</taxon>
        <taxon>Polyneoptera</taxon>
        <taxon>Orthoptera</taxon>
        <taxon>Caelifera</taxon>
        <taxon>Acrididea</taxon>
        <taxon>Tetrigoidea</taxon>
        <taxon>Tetrigidae</taxon>
        <taxon>Cladonotinae</taxon>
        <taxon>Trachytettix</taxon>
    </lineage>
</organism>
<keyword evidence="15 18" id="KW-0496">Mitochondrion</keyword>
<feature type="transmembrane region" description="Helical" evidence="18">
    <location>
        <begin position="171"/>
        <end position="189"/>
    </location>
</feature>
<evidence type="ECO:0000256" key="14">
    <source>
        <dbReference type="ARBA" id="ARBA00023075"/>
    </source>
</evidence>
<evidence type="ECO:0000256" key="9">
    <source>
        <dbReference type="ARBA" id="ARBA00022792"/>
    </source>
</evidence>
<keyword evidence="12 18" id="KW-1133">Transmembrane helix</keyword>
<keyword evidence="10 18" id="KW-1278">Translocase</keyword>
<dbReference type="GO" id="GO:0006120">
    <property type="term" value="P:mitochondrial electron transport, NADH to ubiquinone"/>
    <property type="evidence" value="ECO:0007669"/>
    <property type="project" value="InterPro"/>
</dbReference>
<dbReference type="EC" id="7.1.1.2" evidence="4 18"/>
<evidence type="ECO:0000256" key="8">
    <source>
        <dbReference type="ARBA" id="ARBA00022692"/>
    </source>
</evidence>
<keyword evidence="9 18" id="KW-0999">Mitochondrion inner membrane</keyword>
<geneLocation type="mitochondrion" evidence="20"/>
<keyword evidence="7 18" id="KW-0679">Respiratory chain</keyword>
<evidence type="ECO:0000256" key="13">
    <source>
        <dbReference type="ARBA" id="ARBA00023027"/>
    </source>
</evidence>
<evidence type="ECO:0000256" key="3">
    <source>
        <dbReference type="ARBA" id="ARBA00007012"/>
    </source>
</evidence>
<dbReference type="AlphaFoldDB" id="M4JDS8"/>
<keyword evidence="16 18" id="KW-0472">Membrane</keyword>
<feature type="transmembrane region" description="Helical" evidence="18">
    <location>
        <begin position="146"/>
        <end position="164"/>
    </location>
</feature>
<comment type="function">
    <text evidence="1">Core subunit of the mitochondrial membrane respiratory chain NADH dehydrogenase (Complex I) that is believed to belong to the minimal assembly required for catalysis. Complex I functions in the transfer of electrons from NADH to the respiratory chain. The immediate electron acceptor for the enzyme is believed to be ubiquinone.</text>
</comment>
<feature type="transmembrane region" description="Helical" evidence="18">
    <location>
        <begin position="60"/>
        <end position="81"/>
    </location>
</feature>
<comment type="catalytic activity">
    <reaction evidence="17 18">
        <text>a ubiquinone + NADH + 5 H(+)(in) = a ubiquinol + NAD(+) + 4 H(+)(out)</text>
        <dbReference type="Rhea" id="RHEA:29091"/>
        <dbReference type="Rhea" id="RHEA-COMP:9565"/>
        <dbReference type="Rhea" id="RHEA-COMP:9566"/>
        <dbReference type="ChEBI" id="CHEBI:15378"/>
        <dbReference type="ChEBI" id="CHEBI:16389"/>
        <dbReference type="ChEBI" id="CHEBI:17976"/>
        <dbReference type="ChEBI" id="CHEBI:57540"/>
        <dbReference type="ChEBI" id="CHEBI:57945"/>
        <dbReference type="EC" id="7.1.1.2"/>
    </reaction>
</comment>
<comment type="function">
    <text evidence="18">Core subunit of the mitochondrial membrane respiratory chain NADH dehydrogenase (Complex I) which catalyzes electron transfer from NADH through the respiratory chain, using ubiquinone as an electron acceptor. Essential for the catalytic activity and assembly of complex I.</text>
</comment>
<feature type="domain" description="NADH:quinone oxidoreductase/Mrp antiporter transmembrane" evidence="19">
    <location>
        <begin position="24"/>
        <end position="282"/>
    </location>
</feature>
<evidence type="ECO:0000256" key="7">
    <source>
        <dbReference type="ARBA" id="ARBA00022660"/>
    </source>
</evidence>
<dbReference type="GO" id="GO:0008137">
    <property type="term" value="F:NADH dehydrogenase (ubiquinone) activity"/>
    <property type="evidence" value="ECO:0007669"/>
    <property type="project" value="UniProtKB-EC"/>
</dbReference>
<feature type="transmembrane region" description="Helical" evidence="18">
    <location>
        <begin position="317"/>
        <end position="336"/>
    </location>
</feature>
<dbReference type="InterPro" id="IPR003917">
    <property type="entry name" value="NADH_UbQ_OxRdtase_chain2"/>
</dbReference>
<reference evidence="20" key="1">
    <citation type="journal article" date="2013" name="Mol. Phylogenet. Evol.">
        <title>Searching for the optimal data partitioning strategy in mitochondrial phylogenomics: A phylogeny of Acridoidea (Insecta: Orthoptera: Caelifera) as a case study.</title>
        <authorList>
            <person name="Leavitt J.R."/>
            <person name="Hiatt K.D."/>
            <person name="Whiting M.F."/>
            <person name="Song H."/>
        </authorList>
    </citation>
    <scope>NUCLEOTIDE SEQUENCE</scope>
</reference>
<evidence type="ECO:0000256" key="10">
    <source>
        <dbReference type="ARBA" id="ARBA00022967"/>
    </source>
</evidence>
<keyword evidence="11 18" id="KW-0249">Electron transport</keyword>
<evidence type="ECO:0000256" key="6">
    <source>
        <dbReference type="ARBA" id="ARBA00022448"/>
    </source>
</evidence>
<proteinExistence type="inferred from homology"/>
<keyword evidence="14 18" id="KW-0830">Ubiquinone</keyword>
<evidence type="ECO:0000256" key="18">
    <source>
        <dbReference type="RuleBase" id="RU003403"/>
    </source>
</evidence>
<feature type="transmembrane region" description="Helical" evidence="18">
    <location>
        <begin position="195"/>
        <end position="215"/>
    </location>
</feature>
<feature type="transmembrane region" description="Helical" evidence="18">
    <location>
        <begin position="7"/>
        <end position="24"/>
    </location>
</feature>
<evidence type="ECO:0000256" key="16">
    <source>
        <dbReference type="ARBA" id="ARBA00023136"/>
    </source>
</evidence>
<keyword evidence="8 18" id="KW-0812">Transmembrane</keyword>
<feature type="transmembrane region" description="Helical" evidence="18">
    <location>
        <begin position="236"/>
        <end position="256"/>
    </location>
</feature>
<name>M4JDS8_9ORTH</name>
<evidence type="ECO:0000256" key="4">
    <source>
        <dbReference type="ARBA" id="ARBA00012944"/>
    </source>
</evidence>
<dbReference type="EMBL" id="JX913766">
    <property type="protein sequence ID" value="AGC22283.1"/>
    <property type="molecule type" value="Genomic_DNA"/>
</dbReference>
<dbReference type="InterPro" id="IPR001750">
    <property type="entry name" value="ND/Mrp_TM"/>
</dbReference>
<evidence type="ECO:0000259" key="19">
    <source>
        <dbReference type="Pfam" id="PF00361"/>
    </source>
</evidence>
<dbReference type="PANTHER" id="PTHR46552:SF1">
    <property type="entry name" value="NADH-UBIQUINONE OXIDOREDUCTASE CHAIN 2"/>
    <property type="match status" value="1"/>
</dbReference>
<dbReference type="PRINTS" id="PR01436">
    <property type="entry name" value="NADHDHGNASE2"/>
</dbReference>
<evidence type="ECO:0000256" key="5">
    <source>
        <dbReference type="ARBA" id="ARBA00021008"/>
    </source>
</evidence>
<feature type="transmembrane region" description="Helical" evidence="18">
    <location>
        <begin position="87"/>
        <end position="111"/>
    </location>
</feature>
<evidence type="ECO:0000256" key="12">
    <source>
        <dbReference type="ARBA" id="ARBA00022989"/>
    </source>
</evidence>